<dbReference type="RefSeq" id="WP_113808391.1">
    <property type="nucleotide sequence ID" value="NZ_QOCW01000038.1"/>
</dbReference>
<keyword evidence="3" id="KW-1185">Reference proteome</keyword>
<dbReference type="Proteomes" id="UP000253314">
    <property type="component" value="Unassembled WGS sequence"/>
</dbReference>
<dbReference type="InterPro" id="IPR024311">
    <property type="entry name" value="Lipocalin-like"/>
</dbReference>
<dbReference type="EMBL" id="QOCW01000038">
    <property type="protein sequence ID" value="RBW67421.1"/>
    <property type="molecule type" value="Genomic_DNA"/>
</dbReference>
<evidence type="ECO:0000313" key="2">
    <source>
        <dbReference type="EMBL" id="RBW67421.1"/>
    </source>
</evidence>
<sequence>MKKNSLTIQENLIGVWNLVSYKVSNDSGYVTYPMGEDASGIAIYTAEGYVSVQIMRLGRPAYGSGDLHKGPQNALAAAARGYLAYSGSYRVNEEENMVEHHMSVSLNPNWLGDTQPRYVKFEGDILTINSQPVFILGEEQNTQLVWRKISD</sequence>
<accession>A0A366XTY3</accession>
<evidence type="ECO:0000313" key="3">
    <source>
        <dbReference type="Proteomes" id="UP000253314"/>
    </source>
</evidence>
<organism evidence="2 3">
    <name type="scientific">Bacillus taeanensis</name>
    <dbReference type="NCBI Taxonomy" id="273032"/>
    <lineage>
        <taxon>Bacteria</taxon>
        <taxon>Bacillati</taxon>
        <taxon>Bacillota</taxon>
        <taxon>Bacilli</taxon>
        <taxon>Bacillales</taxon>
        <taxon>Bacillaceae</taxon>
        <taxon>Bacillus</taxon>
    </lineage>
</organism>
<dbReference type="OrthoDB" id="118834at2"/>
<dbReference type="Pfam" id="PF13924">
    <property type="entry name" value="Lipocalin_5"/>
    <property type="match status" value="1"/>
</dbReference>
<proteinExistence type="predicted"/>
<dbReference type="AlphaFoldDB" id="A0A366XTY3"/>
<reference evidence="2 3" key="1">
    <citation type="submission" date="2018-07" db="EMBL/GenBank/DDBJ databases">
        <title>Lottiidibacillus patelloidae gen. nov., sp. nov., isolated from the intestinal tract of a marine limpet and the reclassification of B. taeanensis BH030017T, B. algicola KMM 3737T and B. hwajinpoensis SW-72T as genus Lottiidibacillus.</title>
        <authorList>
            <person name="Liu R."/>
            <person name="Huang Z."/>
        </authorList>
    </citation>
    <scope>NUCLEOTIDE SEQUENCE [LARGE SCALE GENOMIC DNA]</scope>
    <source>
        <strain evidence="2 3">BH030017</strain>
    </source>
</reference>
<name>A0A366XTY3_9BACI</name>
<gene>
    <name evidence="2" type="ORF">DS031_22410</name>
</gene>
<feature type="domain" description="Lipocalin-like" evidence="1">
    <location>
        <begin position="13"/>
        <end position="149"/>
    </location>
</feature>
<evidence type="ECO:0000259" key="1">
    <source>
        <dbReference type="Pfam" id="PF13924"/>
    </source>
</evidence>
<protein>
    <recommendedName>
        <fullName evidence="1">Lipocalin-like domain-containing protein</fullName>
    </recommendedName>
</protein>
<comment type="caution">
    <text evidence="2">The sequence shown here is derived from an EMBL/GenBank/DDBJ whole genome shotgun (WGS) entry which is preliminary data.</text>
</comment>